<dbReference type="AlphaFoldDB" id="A0A0B2VD29"/>
<evidence type="ECO:0000313" key="2">
    <source>
        <dbReference type="EMBL" id="KHN81426.1"/>
    </source>
</evidence>
<sequence length="434" mass="46586">MAVTAESGISASQFAKNLSPALARSITSDSSVMKGCTEKALLLADSWSGAAGTGPVNSVLLQSSAPLHEFGSKVLDANGGEPEDAQTFSTRRSKERLQVAQMSPQKSFTELKNAVRLTSTKLSGVFKTFGNSSKGATTEPRDSTAVPQGHMNQERNVNEPRDLTASSKKLDQEQVESVTFSPGPTSLANRLPSFCTLPVPQFPLNSSAIVPAYSSSSVSPTMRSLMHSSVGWWSVMLRPSLQPSSPRFLNDHVQPVSLSRGICAPFVAHFPPSPMPLLAETSQEGYSPFKRVQSGRTVESSMEKASSAAVSIELAWKEPDGPTEPSKHTAVRMAVVKRNDAPNITVRMLPAGMNFVSRNITPLSKRRREMESDDPVSFVSSPATSPSPARDGSERQFGVISSLVYRRLTLAEGQLLAVAFCCEMATSIRFAAFG</sequence>
<gene>
    <name evidence="2" type="ORF">Tcan_09907</name>
</gene>
<reference evidence="2 3" key="1">
    <citation type="submission" date="2014-11" db="EMBL/GenBank/DDBJ databases">
        <title>Genetic blueprint of the zoonotic pathogen Toxocara canis.</title>
        <authorList>
            <person name="Zhu X.-Q."/>
            <person name="Korhonen P.K."/>
            <person name="Cai H."/>
            <person name="Young N.D."/>
            <person name="Nejsum P."/>
            <person name="von Samson-Himmelstjerna G."/>
            <person name="Boag P.R."/>
            <person name="Tan P."/>
            <person name="Li Q."/>
            <person name="Min J."/>
            <person name="Yang Y."/>
            <person name="Wang X."/>
            <person name="Fang X."/>
            <person name="Hall R.S."/>
            <person name="Hofmann A."/>
            <person name="Sternberg P.W."/>
            <person name="Jex A.R."/>
            <person name="Gasser R.B."/>
        </authorList>
    </citation>
    <scope>NUCLEOTIDE SEQUENCE [LARGE SCALE GENOMIC DNA]</scope>
    <source>
        <strain evidence="2">PN_DK_2014</strain>
    </source>
</reference>
<dbReference type="Proteomes" id="UP000031036">
    <property type="component" value="Unassembled WGS sequence"/>
</dbReference>
<comment type="caution">
    <text evidence="2">The sequence shown here is derived from an EMBL/GenBank/DDBJ whole genome shotgun (WGS) entry which is preliminary data.</text>
</comment>
<evidence type="ECO:0000256" key="1">
    <source>
        <dbReference type="SAM" id="MobiDB-lite"/>
    </source>
</evidence>
<accession>A0A0B2VD29</accession>
<evidence type="ECO:0000313" key="3">
    <source>
        <dbReference type="Proteomes" id="UP000031036"/>
    </source>
</evidence>
<organism evidence="2 3">
    <name type="scientific">Toxocara canis</name>
    <name type="common">Canine roundworm</name>
    <dbReference type="NCBI Taxonomy" id="6265"/>
    <lineage>
        <taxon>Eukaryota</taxon>
        <taxon>Metazoa</taxon>
        <taxon>Ecdysozoa</taxon>
        <taxon>Nematoda</taxon>
        <taxon>Chromadorea</taxon>
        <taxon>Rhabditida</taxon>
        <taxon>Spirurina</taxon>
        <taxon>Ascaridomorpha</taxon>
        <taxon>Ascaridoidea</taxon>
        <taxon>Toxocaridae</taxon>
        <taxon>Toxocara</taxon>
    </lineage>
</organism>
<keyword evidence="3" id="KW-1185">Reference proteome</keyword>
<proteinExistence type="predicted"/>
<feature type="compositionally biased region" description="Basic and acidic residues" evidence="1">
    <location>
        <begin position="152"/>
        <end position="172"/>
    </location>
</feature>
<name>A0A0B2VD29_TOXCA</name>
<feature type="region of interest" description="Disordered" evidence="1">
    <location>
        <begin position="128"/>
        <end position="181"/>
    </location>
</feature>
<protein>
    <submittedName>
        <fullName evidence="2">Uncharacterized protein</fullName>
    </submittedName>
</protein>
<feature type="region of interest" description="Disordered" evidence="1">
    <location>
        <begin position="364"/>
        <end position="393"/>
    </location>
</feature>
<dbReference type="EMBL" id="JPKZ01001530">
    <property type="protein sequence ID" value="KHN81426.1"/>
    <property type="molecule type" value="Genomic_DNA"/>
</dbReference>
<feature type="compositionally biased region" description="Polar residues" evidence="1">
    <location>
        <begin position="378"/>
        <end position="387"/>
    </location>
</feature>